<protein>
    <submittedName>
        <fullName evidence="1">Pimeloyl-ACP methyl ester carboxylesterase</fullName>
    </submittedName>
</protein>
<comment type="caution">
    <text evidence="2">The sequence shown here is derived from an EMBL/GenBank/DDBJ whole genome shotgun (WGS) entry which is preliminary data.</text>
</comment>
<dbReference type="PROSITE" id="PS51257">
    <property type="entry name" value="PROKAR_LIPOPROTEIN"/>
    <property type="match status" value="1"/>
</dbReference>
<evidence type="ECO:0000313" key="2">
    <source>
        <dbReference type="EMBL" id="TLK32288.1"/>
    </source>
</evidence>
<proteinExistence type="predicted"/>
<dbReference type="EMBL" id="VBRC01000001">
    <property type="protein sequence ID" value="TLK32288.1"/>
    <property type="molecule type" value="Genomic_DNA"/>
</dbReference>
<sequence length="430" mass="46840">MKRRLSVLLAALSLGLSGCVVLLDNPGSWAYRVTNPKFTPLPGARALYGTRSGYGYQIEVPRNWNGQLVMYAHGFEGFGLKLEEVLPPIRAHLIERGYAWAASTYSVNGWAVRQGADDLNDLRQFFGQVVGTPKRTFLYGRSMGGNIVTDSLETHPEAYQGALAECGALVGLEVFDYFLSYRLVGEYIAGQNFGPMLLPVLDPRFLLTTYPEVVRPRLGVPGNYTVLGRQFDSVQKYLSGGPRPFRQQGLNLPFDLDANFYEAGFSTKYTGVANLVPETQVTTNVGTVYRIDPGLGLDEVTLNRGIQRIAATPGARDLPKPAIYGIPSGNITVPLLTLHTTGDPFVPIFVEANYRRKVEAAGKGDLLVQRAIRRPGHCQFSQIEEEAAFDDLTAWVAGGPKPAGENLTGDLTDVGRAFTEPLLPGDPGGL</sequence>
<reference evidence="2 3" key="1">
    <citation type="submission" date="2019-04" db="EMBL/GenBank/DDBJ databases">
        <title>Deinococcus metalilatus MA1002 mutant No.5.</title>
        <authorList>
            <person name="Park W."/>
            <person name="Park C."/>
        </authorList>
    </citation>
    <scope>NUCLEOTIDE SEQUENCE [LARGE SCALE GENOMIC DNA]</scope>
    <source>
        <strain evidence="2 3">MA1002-m5</strain>
    </source>
</reference>
<dbReference type="AlphaFoldDB" id="A0AAJ5K1R5"/>
<dbReference type="EMBL" id="JACHFV010000008">
    <property type="protein sequence ID" value="MBB5295641.1"/>
    <property type="molecule type" value="Genomic_DNA"/>
</dbReference>
<name>A0AAJ5K1R5_9DEIO</name>
<dbReference type="InterPro" id="IPR029058">
    <property type="entry name" value="AB_hydrolase_fold"/>
</dbReference>
<gene>
    <name evidence="2" type="ORF">FCS05_02275</name>
    <name evidence="1" type="ORF">HNQ10_002480</name>
</gene>
<organism evidence="2 3">
    <name type="scientific">Deinococcus metallilatus</name>
    <dbReference type="NCBI Taxonomy" id="1211322"/>
    <lineage>
        <taxon>Bacteria</taxon>
        <taxon>Thermotogati</taxon>
        <taxon>Deinococcota</taxon>
        <taxon>Deinococci</taxon>
        <taxon>Deinococcales</taxon>
        <taxon>Deinococcaceae</taxon>
        <taxon>Deinococcus</taxon>
    </lineage>
</organism>
<dbReference type="Gene3D" id="3.40.50.1820">
    <property type="entry name" value="alpha/beta hydrolase"/>
    <property type="match status" value="1"/>
</dbReference>
<dbReference type="RefSeq" id="WP_138223714.1">
    <property type="nucleotide sequence ID" value="NZ_BSUI01000005.1"/>
</dbReference>
<dbReference type="Proteomes" id="UP000536909">
    <property type="component" value="Unassembled WGS sequence"/>
</dbReference>
<evidence type="ECO:0000313" key="3">
    <source>
        <dbReference type="Proteomes" id="UP000308000"/>
    </source>
</evidence>
<dbReference type="Proteomes" id="UP000308000">
    <property type="component" value="Unassembled WGS sequence"/>
</dbReference>
<accession>A0AAJ5K1R5</accession>
<reference evidence="1 4" key="2">
    <citation type="submission" date="2020-08" db="EMBL/GenBank/DDBJ databases">
        <title>Genomic Encyclopedia of Type Strains, Phase IV (KMG-IV): sequencing the most valuable type-strain genomes for metagenomic binning, comparative biology and taxonomic classification.</title>
        <authorList>
            <person name="Goeker M."/>
        </authorList>
    </citation>
    <scope>NUCLEOTIDE SEQUENCE [LARGE SCALE GENOMIC DNA]</scope>
    <source>
        <strain evidence="1 4">DSM 105434</strain>
    </source>
</reference>
<keyword evidence="4" id="KW-1185">Reference proteome</keyword>
<evidence type="ECO:0000313" key="1">
    <source>
        <dbReference type="EMBL" id="MBB5295641.1"/>
    </source>
</evidence>
<evidence type="ECO:0000313" key="4">
    <source>
        <dbReference type="Proteomes" id="UP000536909"/>
    </source>
</evidence>
<dbReference type="SUPFAM" id="SSF53474">
    <property type="entry name" value="alpha/beta-Hydrolases"/>
    <property type="match status" value="1"/>
</dbReference>